<evidence type="ECO:0000256" key="10">
    <source>
        <dbReference type="SAM" id="Phobius"/>
    </source>
</evidence>
<dbReference type="SMART" id="SM00382">
    <property type="entry name" value="AAA"/>
    <property type="match status" value="1"/>
</dbReference>
<evidence type="ECO:0000256" key="4">
    <source>
        <dbReference type="ARBA" id="ARBA00022807"/>
    </source>
</evidence>
<dbReference type="CDD" id="cd03228">
    <property type="entry name" value="ABCC_MRP_Like"/>
    <property type="match status" value="1"/>
</dbReference>
<dbReference type="InterPro" id="IPR027417">
    <property type="entry name" value="P-loop_NTPase"/>
</dbReference>
<dbReference type="GO" id="GO:0140359">
    <property type="term" value="F:ABC-type transporter activity"/>
    <property type="evidence" value="ECO:0007669"/>
    <property type="project" value="InterPro"/>
</dbReference>
<dbReference type="GO" id="GO:0043213">
    <property type="term" value="P:bacteriocin transport"/>
    <property type="evidence" value="ECO:0007669"/>
    <property type="project" value="UniProtKB-KW"/>
</dbReference>
<dbReference type="GO" id="GO:0015031">
    <property type="term" value="P:protein transport"/>
    <property type="evidence" value="ECO:0007669"/>
    <property type="project" value="UniProtKB-KW"/>
</dbReference>
<dbReference type="SUPFAM" id="SSF90123">
    <property type="entry name" value="ABC transporter transmembrane region"/>
    <property type="match status" value="1"/>
</dbReference>
<keyword evidence="3" id="KW-0547">Nucleotide-binding</keyword>
<comment type="subcellular location">
    <subcellularLocation>
        <location evidence="1">Cell membrane</location>
        <topology evidence="1">Multi-pass membrane protein</topology>
    </subcellularLocation>
</comment>
<evidence type="ECO:0000259" key="13">
    <source>
        <dbReference type="PROSITE" id="PS50990"/>
    </source>
</evidence>
<dbReference type="Pfam" id="PF00005">
    <property type="entry name" value="ABC_tran"/>
    <property type="match status" value="1"/>
</dbReference>
<dbReference type="PROSITE" id="PS00211">
    <property type="entry name" value="ABC_TRANSPORTER_1"/>
    <property type="match status" value="1"/>
</dbReference>
<evidence type="ECO:0000313" key="15">
    <source>
        <dbReference type="Proteomes" id="UP000886786"/>
    </source>
</evidence>
<proteinExistence type="predicted"/>
<dbReference type="SUPFAM" id="SSF52540">
    <property type="entry name" value="P-loop containing nucleoside triphosphate hydrolases"/>
    <property type="match status" value="1"/>
</dbReference>
<dbReference type="GO" id="GO:0006508">
    <property type="term" value="P:proteolysis"/>
    <property type="evidence" value="ECO:0007669"/>
    <property type="project" value="InterPro"/>
</dbReference>
<protein>
    <submittedName>
        <fullName evidence="14">Peptidase domain-containing ABC transporter</fullName>
    </submittedName>
</protein>
<keyword evidence="2 10" id="KW-0812">Transmembrane</keyword>
<dbReference type="Pfam" id="PF00664">
    <property type="entry name" value="ABC_membrane"/>
    <property type="match status" value="1"/>
</dbReference>
<dbReference type="InterPro" id="IPR036640">
    <property type="entry name" value="ABC1_TM_sf"/>
</dbReference>
<reference evidence="14" key="2">
    <citation type="journal article" date="2021" name="PeerJ">
        <title>Extensive microbial diversity within the chicken gut microbiome revealed by metagenomics and culture.</title>
        <authorList>
            <person name="Gilroy R."/>
            <person name="Ravi A."/>
            <person name="Getino M."/>
            <person name="Pursley I."/>
            <person name="Horton D.L."/>
            <person name="Alikhan N.F."/>
            <person name="Baker D."/>
            <person name="Gharbi K."/>
            <person name="Hall N."/>
            <person name="Watson M."/>
            <person name="Adriaenssens E.M."/>
            <person name="Foster-Nyarko E."/>
            <person name="Jarju S."/>
            <person name="Secka A."/>
            <person name="Antonio M."/>
            <person name="Oren A."/>
            <person name="Chaudhuri R.R."/>
            <person name="La Ragione R."/>
            <person name="Hildebrand F."/>
            <person name="Pallen M.J."/>
        </authorList>
    </citation>
    <scope>NUCLEOTIDE SEQUENCE</scope>
    <source>
        <strain evidence="14">CHK147-3167</strain>
    </source>
</reference>
<feature type="transmembrane region" description="Helical" evidence="10">
    <location>
        <begin position="194"/>
        <end position="215"/>
    </location>
</feature>
<sequence>MKKYPFVKQDGIKDCASACVQMILKYYGGYTSMTKLNEMMRTSHKGTDAYHLVLALQELGFKAEGRKFKNFYFPLPVIAHVIINDSYKHYVVIYEVDFRRRRLLIGDPSFGLRRLSFDEFKKMWTGVIITIKPVRKLIKEEEPKVIPFVLKLVRPNVKSLILIGGLSFVVSVLAVVTSFFLQVLINYLNKDFDGLFDVCGIFLVVFLAYAFLKFFRNSRLIKLNREIDSRLSIDTFKKIVHLPYRFFRQRTTGEITSYFNDLFWIREFIMDVSIAIFTNLPIMIMIFLVMAYLNFGALLIVLFICLLYFLDFVYYFRKNEIKVDQALYEKAFVNSYMTERIGGFESVKNLDMEGMVISKFRKVYEKYLSTVKDVDITYNKQSLDKEIVHYFGLFFLIIYIFLEISKGMVFSEGVTLFILAIYFLDNFRNILGFDLEVKEVTSAVKHVSELLNYNKQKKIRKQIRGDIRFTNVSYSFDDEKKVLDGISLVIKQGEKVMVTGKSGSGKSTLFKILKGFYNDYQGKIFIGNKDIRQLNVSGINYICQKETIFTGTLKDNLELLGKYDQRDICEIKDIGLEYDDLLEENGFNLSGGQRQRIILARALNNFNILIIDEGLSEVDVNMERRIIKGLLERYKNKTIIYVSHRRDNLDLFDRLVEINDGKILTYERRV</sequence>
<feature type="domain" description="ABC transmembrane type-1" evidence="12">
    <location>
        <begin position="161"/>
        <end position="433"/>
    </location>
</feature>
<dbReference type="GO" id="GO:0034040">
    <property type="term" value="F:ATPase-coupled lipid transmembrane transporter activity"/>
    <property type="evidence" value="ECO:0007669"/>
    <property type="project" value="TreeGrafter"/>
</dbReference>
<evidence type="ECO:0000313" key="14">
    <source>
        <dbReference type="EMBL" id="HIQ91064.1"/>
    </source>
</evidence>
<evidence type="ECO:0000256" key="2">
    <source>
        <dbReference type="ARBA" id="ARBA00022692"/>
    </source>
</evidence>
<dbReference type="GO" id="GO:0005886">
    <property type="term" value="C:plasma membrane"/>
    <property type="evidence" value="ECO:0007669"/>
    <property type="project" value="UniProtKB-SubCell"/>
</dbReference>
<feature type="domain" description="Peptidase C39" evidence="13">
    <location>
        <begin position="9"/>
        <end position="131"/>
    </location>
</feature>
<dbReference type="GO" id="GO:0016887">
    <property type="term" value="F:ATP hydrolysis activity"/>
    <property type="evidence" value="ECO:0007669"/>
    <property type="project" value="InterPro"/>
</dbReference>
<dbReference type="GO" id="GO:0005524">
    <property type="term" value="F:ATP binding"/>
    <property type="evidence" value="ECO:0007669"/>
    <property type="project" value="UniProtKB-KW"/>
</dbReference>
<dbReference type="PROSITE" id="PS50929">
    <property type="entry name" value="ABC_TM1F"/>
    <property type="match status" value="1"/>
</dbReference>
<evidence type="ECO:0000259" key="12">
    <source>
        <dbReference type="PROSITE" id="PS50929"/>
    </source>
</evidence>
<dbReference type="InterPro" id="IPR017871">
    <property type="entry name" value="ABC_transporter-like_CS"/>
</dbReference>
<dbReference type="Pfam" id="PF03412">
    <property type="entry name" value="Peptidase_C39"/>
    <property type="match status" value="1"/>
</dbReference>
<keyword evidence="9" id="KW-0080">Bacteriocin transport</keyword>
<accession>A0A9D0ZR18</accession>
<keyword evidence="4" id="KW-0378">Hydrolase</keyword>
<feature type="transmembrane region" description="Helical" evidence="10">
    <location>
        <begin position="160"/>
        <end position="188"/>
    </location>
</feature>
<dbReference type="Gene3D" id="3.40.50.300">
    <property type="entry name" value="P-loop containing nucleotide triphosphate hydrolases"/>
    <property type="match status" value="1"/>
</dbReference>
<evidence type="ECO:0000256" key="9">
    <source>
        <dbReference type="ARBA" id="ARBA00043264"/>
    </source>
</evidence>
<dbReference type="InterPro" id="IPR039421">
    <property type="entry name" value="Type_1_exporter"/>
</dbReference>
<dbReference type="Gene3D" id="1.20.1560.10">
    <property type="entry name" value="ABC transporter type 1, transmembrane domain"/>
    <property type="match status" value="1"/>
</dbReference>
<dbReference type="EMBL" id="DVFV01000096">
    <property type="protein sequence ID" value="HIQ91064.1"/>
    <property type="molecule type" value="Genomic_DNA"/>
</dbReference>
<dbReference type="AlphaFoldDB" id="A0A9D0ZR18"/>
<dbReference type="InterPro" id="IPR011527">
    <property type="entry name" value="ABC1_TM_dom"/>
</dbReference>
<keyword evidence="6" id="KW-0813">Transport</keyword>
<organism evidence="14 15">
    <name type="scientific">Candidatus Coprosoma intestinipullorum</name>
    <dbReference type="NCBI Taxonomy" id="2840752"/>
    <lineage>
        <taxon>Bacteria</taxon>
        <taxon>Bacillati</taxon>
        <taxon>Bacillota</taxon>
        <taxon>Bacillota incertae sedis</taxon>
        <taxon>Candidatus Coprosoma</taxon>
    </lineage>
</organism>
<evidence type="ECO:0000256" key="8">
    <source>
        <dbReference type="ARBA" id="ARBA00023136"/>
    </source>
</evidence>
<evidence type="ECO:0000259" key="11">
    <source>
        <dbReference type="PROSITE" id="PS50893"/>
    </source>
</evidence>
<keyword evidence="4" id="KW-0645">Protease</keyword>
<dbReference type="PROSITE" id="PS50990">
    <property type="entry name" value="PEPTIDASE_C39"/>
    <property type="match status" value="1"/>
</dbReference>
<dbReference type="Gene3D" id="3.90.70.10">
    <property type="entry name" value="Cysteine proteinases"/>
    <property type="match status" value="1"/>
</dbReference>
<evidence type="ECO:0000256" key="6">
    <source>
        <dbReference type="ARBA" id="ARBA00022927"/>
    </source>
</evidence>
<dbReference type="PANTHER" id="PTHR24221:SF654">
    <property type="entry name" value="ATP-BINDING CASSETTE SUB-FAMILY B MEMBER 6"/>
    <property type="match status" value="1"/>
</dbReference>
<dbReference type="InterPro" id="IPR005074">
    <property type="entry name" value="Peptidase_C39"/>
</dbReference>
<name>A0A9D0ZR18_9FIRM</name>
<gene>
    <name evidence="14" type="ORF">IAB27_05535</name>
</gene>
<evidence type="ECO:0000256" key="1">
    <source>
        <dbReference type="ARBA" id="ARBA00004651"/>
    </source>
</evidence>
<keyword evidence="6" id="KW-0653">Protein transport</keyword>
<feature type="transmembrane region" description="Helical" evidence="10">
    <location>
        <begin position="387"/>
        <end position="402"/>
    </location>
</feature>
<keyword evidence="7 10" id="KW-1133">Transmembrane helix</keyword>
<comment type="caution">
    <text evidence="14">The sequence shown here is derived from an EMBL/GenBank/DDBJ whole genome shotgun (WGS) entry which is preliminary data.</text>
</comment>
<keyword evidence="5" id="KW-0067">ATP-binding</keyword>
<dbReference type="InterPro" id="IPR003439">
    <property type="entry name" value="ABC_transporter-like_ATP-bd"/>
</dbReference>
<evidence type="ECO:0000256" key="5">
    <source>
        <dbReference type="ARBA" id="ARBA00022840"/>
    </source>
</evidence>
<reference evidence="14" key="1">
    <citation type="submission" date="2020-10" db="EMBL/GenBank/DDBJ databases">
        <authorList>
            <person name="Gilroy R."/>
        </authorList>
    </citation>
    <scope>NUCLEOTIDE SEQUENCE</scope>
    <source>
        <strain evidence="14">CHK147-3167</strain>
    </source>
</reference>
<feature type="transmembrane region" description="Helical" evidence="10">
    <location>
        <begin position="268"/>
        <end position="289"/>
    </location>
</feature>
<evidence type="ECO:0000256" key="7">
    <source>
        <dbReference type="ARBA" id="ARBA00022989"/>
    </source>
</evidence>
<feature type="domain" description="ABC transporter" evidence="11">
    <location>
        <begin position="467"/>
        <end position="670"/>
    </location>
</feature>
<dbReference type="PROSITE" id="PS50893">
    <property type="entry name" value="ABC_TRANSPORTER_2"/>
    <property type="match status" value="1"/>
</dbReference>
<keyword evidence="8 10" id="KW-0472">Membrane</keyword>
<dbReference type="Proteomes" id="UP000886786">
    <property type="component" value="Unassembled WGS sequence"/>
</dbReference>
<evidence type="ECO:0000256" key="3">
    <source>
        <dbReference type="ARBA" id="ARBA00022741"/>
    </source>
</evidence>
<feature type="transmembrane region" description="Helical" evidence="10">
    <location>
        <begin position="295"/>
        <end position="316"/>
    </location>
</feature>
<dbReference type="PANTHER" id="PTHR24221">
    <property type="entry name" value="ATP-BINDING CASSETTE SUB-FAMILY B"/>
    <property type="match status" value="1"/>
</dbReference>
<dbReference type="GO" id="GO:0008234">
    <property type="term" value="F:cysteine-type peptidase activity"/>
    <property type="evidence" value="ECO:0007669"/>
    <property type="project" value="UniProtKB-KW"/>
</dbReference>
<dbReference type="InterPro" id="IPR003593">
    <property type="entry name" value="AAA+_ATPase"/>
</dbReference>
<keyword evidence="4" id="KW-0788">Thiol protease</keyword>